<dbReference type="InterPro" id="IPR001611">
    <property type="entry name" value="Leu-rich_rpt"/>
</dbReference>
<feature type="compositionally biased region" description="Polar residues" evidence="3">
    <location>
        <begin position="36"/>
        <end position="54"/>
    </location>
</feature>
<dbReference type="OrthoDB" id="1517790at2759"/>
<dbReference type="Pfam" id="PF13855">
    <property type="entry name" value="LRR_8"/>
    <property type="match status" value="1"/>
</dbReference>
<keyword evidence="5" id="KW-1185">Reference proteome</keyword>
<feature type="compositionally biased region" description="Low complexity" evidence="3">
    <location>
        <begin position="148"/>
        <end position="157"/>
    </location>
</feature>
<feature type="region of interest" description="Disordered" evidence="3">
    <location>
        <begin position="36"/>
        <end position="158"/>
    </location>
</feature>
<dbReference type="Gene3D" id="3.80.10.10">
    <property type="entry name" value="Ribonuclease Inhibitor"/>
    <property type="match status" value="1"/>
</dbReference>
<sequence>MNKDTPLLPFAYTKGGDEASIAYDTSPRPREVIDANASSSFHTRTPDSARNSQIGIPPKRVPLPSSVAAVPRLKRKLTSYSEHDNHKRQNLAEVPPSDDVETPDTIYPPSSPPVLASEYDEFTSQHFNFPPTSPDHHDPVSSRPRPPSRAMMPSSDADFGIDRFNRYKPLEEAPTSEVDPHSSQISLDKARQRIMTAFEECNPLLDLEGMELTDIPDEIADMEDLVVIGSHAHFQVYASNNQLRSLQPSLFQFRKIEVLGLRHNKIETIPPLIGELTHLTDLNLAANRIKWLPWQFLHLAPNLKQFGSGPNPWLPVPETATEVPLPAEKPTFCRRYRGEIEYHRPQTPVPSLQTWCLHHLAQFDASYADTKDWKRAMDPMYHELISRAIWCGHYQDRCSQCEVLIVDPMASVYEWWDILQQRNIPIRFQFCSDRCVKRYQNQITI</sequence>
<comment type="caution">
    <text evidence="4">The sequence shown here is derived from an EMBL/GenBank/DDBJ whole genome shotgun (WGS) entry which is preliminary data.</text>
</comment>
<dbReference type="RefSeq" id="XP_034013411.1">
    <property type="nucleotide sequence ID" value="XM_034154385.1"/>
</dbReference>
<dbReference type="SUPFAM" id="SSF52075">
    <property type="entry name" value="Outer arm dynein light chain 1"/>
    <property type="match status" value="1"/>
</dbReference>
<reference evidence="4 5" key="1">
    <citation type="submission" date="2019-07" db="EMBL/GenBank/DDBJ databases">
        <title>Genome assembly of two rare yeast pathogens: Diutina rugosa and Trichomonascus ciferrii.</title>
        <authorList>
            <person name="Mixao V."/>
            <person name="Saus E."/>
            <person name="Hansen A."/>
            <person name="Lass-Flor C."/>
            <person name="Gabaldon T."/>
        </authorList>
    </citation>
    <scope>NUCLEOTIDE SEQUENCE [LARGE SCALE GENOMIC DNA]</scope>
    <source>
        <strain evidence="4 5">CBS 613</strain>
    </source>
</reference>
<dbReference type="GeneID" id="54780454"/>
<organism evidence="4 5">
    <name type="scientific">Diutina rugosa</name>
    <name type="common">Yeast</name>
    <name type="synonym">Candida rugosa</name>
    <dbReference type="NCBI Taxonomy" id="5481"/>
    <lineage>
        <taxon>Eukaryota</taxon>
        <taxon>Fungi</taxon>
        <taxon>Dikarya</taxon>
        <taxon>Ascomycota</taxon>
        <taxon>Saccharomycotina</taxon>
        <taxon>Pichiomycetes</taxon>
        <taxon>Debaryomycetaceae</taxon>
        <taxon>Diutina</taxon>
    </lineage>
</organism>
<evidence type="ECO:0000256" key="3">
    <source>
        <dbReference type="SAM" id="MobiDB-lite"/>
    </source>
</evidence>
<evidence type="ECO:0000313" key="5">
    <source>
        <dbReference type="Proteomes" id="UP000449547"/>
    </source>
</evidence>
<dbReference type="InterPro" id="IPR050216">
    <property type="entry name" value="LRR_domain-containing"/>
</dbReference>
<dbReference type="InterPro" id="IPR032675">
    <property type="entry name" value="LRR_dom_sf"/>
</dbReference>
<evidence type="ECO:0000256" key="1">
    <source>
        <dbReference type="ARBA" id="ARBA00022614"/>
    </source>
</evidence>
<dbReference type="PANTHER" id="PTHR48051">
    <property type="match status" value="1"/>
</dbReference>
<keyword evidence="2" id="KW-0677">Repeat</keyword>
<dbReference type="AlphaFoldDB" id="A0A642USN4"/>
<proteinExistence type="predicted"/>
<evidence type="ECO:0000313" key="4">
    <source>
        <dbReference type="EMBL" id="KAA8904847.1"/>
    </source>
</evidence>
<dbReference type="EMBL" id="SWFT01000052">
    <property type="protein sequence ID" value="KAA8904847.1"/>
    <property type="molecule type" value="Genomic_DNA"/>
</dbReference>
<evidence type="ECO:0000256" key="2">
    <source>
        <dbReference type="ARBA" id="ARBA00022737"/>
    </source>
</evidence>
<dbReference type="GO" id="GO:0005737">
    <property type="term" value="C:cytoplasm"/>
    <property type="evidence" value="ECO:0007669"/>
    <property type="project" value="TreeGrafter"/>
</dbReference>
<gene>
    <name evidence="4" type="ORF">DIURU_001801</name>
</gene>
<dbReference type="PANTHER" id="PTHR48051:SF54">
    <property type="entry name" value="LEUCINE-RICH REPEAT-CONTAINING PROTEIN"/>
    <property type="match status" value="1"/>
</dbReference>
<dbReference type="VEuPathDB" id="FungiDB:DIURU_001801"/>
<dbReference type="OMA" id="YDVSYQE"/>
<keyword evidence="1" id="KW-0433">Leucine-rich repeat</keyword>
<name>A0A642USN4_DIURU</name>
<protein>
    <submittedName>
        <fullName evidence="4">Uncharacterized protein</fullName>
    </submittedName>
</protein>
<dbReference type="PROSITE" id="PS51450">
    <property type="entry name" value="LRR"/>
    <property type="match status" value="1"/>
</dbReference>
<accession>A0A642USN4</accession>
<dbReference type="Proteomes" id="UP000449547">
    <property type="component" value="Unassembled WGS sequence"/>
</dbReference>